<evidence type="ECO:0000256" key="1">
    <source>
        <dbReference type="SAM" id="Phobius"/>
    </source>
</evidence>
<dbReference type="GO" id="GO:0016747">
    <property type="term" value="F:acyltransferase activity, transferring groups other than amino-acyl groups"/>
    <property type="evidence" value="ECO:0007669"/>
    <property type="project" value="InterPro"/>
</dbReference>
<dbReference type="PANTHER" id="PTHR23028">
    <property type="entry name" value="ACETYLTRANSFERASE"/>
    <property type="match status" value="1"/>
</dbReference>
<organism evidence="3 4">
    <name type="scientific">Croceicoccus pelagius</name>
    <dbReference type="NCBI Taxonomy" id="1703341"/>
    <lineage>
        <taxon>Bacteria</taxon>
        <taxon>Pseudomonadati</taxon>
        <taxon>Pseudomonadota</taxon>
        <taxon>Alphaproteobacteria</taxon>
        <taxon>Sphingomonadales</taxon>
        <taxon>Erythrobacteraceae</taxon>
        <taxon>Croceicoccus</taxon>
    </lineage>
</organism>
<feature type="transmembrane region" description="Helical" evidence="1">
    <location>
        <begin position="71"/>
        <end position="91"/>
    </location>
</feature>
<dbReference type="AlphaFoldDB" id="A0A917DHK3"/>
<gene>
    <name evidence="3" type="ORF">GCM10010989_09660</name>
</gene>
<dbReference type="InterPro" id="IPR002656">
    <property type="entry name" value="Acyl_transf_3_dom"/>
</dbReference>
<keyword evidence="1" id="KW-0812">Transmembrane</keyword>
<dbReference type="OrthoDB" id="9796461at2"/>
<feature type="transmembrane region" description="Helical" evidence="1">
    <location>
        <begin position="116"/>
        <end position="140"/>
    </location>
</feature>
<feature type="transmembrane region" description="Helical" evidence="1">
    <location>
        <begin position="208"/>
        <end position="241"/>
    </location>
</feature>
<keyword evidence="3" id="KW-0808">Transferase</keyword>
<feature type="transmembrane region" description="Helical" evidence="1">
    <location>
        <begin position="147"/>
        <end position="164"/>
    </location>
</feature>
<proteinExistence type="predicted"/>
<keyword evidence="1" id="KW-1133">Transmembrane helix</keyword>
<feature type="transmembrane region" description="Helical" evidence="1">
    <location>
        <begin position="275"/>
        <end position="291"/>
    </location>
</feature>
<accession>A0A917DHK3</accession>
<evidence type="ECO:0000313" key="3">
    <source>
        <dbReference type="EMBL" id="GGD37591.1"/>
    </source>
</evidence>
<dbReference type="PANTHER" id="PTHR23028:SF134">
    <property type="entry name" value="PUTATIVE (AFU_ORTHOLOGUE AFUA_4G08520)-RELATED"/>
    <property type="match status" value="1"/>
</dbReference>
<sequence>MDKRLVGLDALRGVAALMVLAIHSGIPIAGGGRAVDLFFAISGFVMAMCYEDRLRGGLKPRDFLKRRFMRLWPLLAISVVLGSAAAFHQGVPLKSIAMSLPTILLFLPSIPYGDKLFFINIPAWSLHFELIANVVHAFFLQRLRNSHLLAVFVILSALSIVVAIEQGSIQSGASTGRYWMAMPHCLASYVAGILVFRYRISFRISAAIAVAALLPVAALSTLHLALSVMFVLVFAPLLVAVAAGGDVWGGKWLGAISYPLYCVHSSMLTFFGKTWGVPVSIVVAILLALIFEPTLRRRRTSNSAQEPLTTRPPLEATT</sequence>
<name>A0A917DHK3_9SPHN</name>
<feature type="domain" description="Acyltransferase 3" evidence="2">
    <location>
        <begin position="6"/>
        <end position="289"/>
    </location>
</feature>
<keyword evidence="4" id="KW-1185">Reference proteome</keyword>
<comment type="caution">
    <text evidence="3">The sequence shown here is derived from an EMBL/GenBank/DDBJ whole genome shotgun (WGS) entry which is preliminary data.</text>
</comment>
<evidence type="ECO:0000259" key="2">
    <source>
        <dbReference type="Pfam" id="PF01757"/>
    </source>
</evidence>
<keyword evidence="1" id="KW-0472">Membrane</keyword>
<reference evidence="3 4" key="1">
    <citation type="journal article" date="2014" name="Int. J. Syst. Evol. Microbiol.">
        <title>Complete genome sequence of Corynebacterium casei LMG S-19264T (=DSM 44701T), isolated from a smear-ripened cheese.</title>
        <authorList>
            <consortium name="US DOE Joint Genome Institute (JGI-PGF)"/>
            <person name="Walter F."/>
            <person name="Albersmeier A."/>
            <person name="Kalinowski J."/>
            <person name="Ruckert C."/>
        </authorList>
    </citation>
    <scope>NUCLEOTIDE SEQUENCE [LARGE SCALE GENOMIC DNA]</scope>
    <source>
        <strain evidence="3 4">CGMCC 1.15358</strain>
    </source>
</reference>
<dbReference type="Proteomes" id="UP000598997">
    <property type="component" value="Unassembled WGS sequence"/>
</dbReference>
<dbReference type="InterPro" id="IPR050879">
    <property type="entry name" value="Acyltransferase_3"/>
</dbReference>
<evidence type="ECO:0000313" key="4">
    <source>
        <dbReference type="Proteomes" id="UP000598997"/>
    </source>
</evidence>
<keyword evidence="3" id="KW-0012">Acyltransferase</keyword>
<dbReference type="RefSeq" id="WP_066762836.1">
    <property type="nucleotide sequence ID" value="NZ_BMIO01000003.1"/>
</dbReference>
<dbReference type="Pfam" id="PF01757">
    <property type="entry name" value="Acyl_transf_3"/>
    <property type="match status" value="1"/>
</dbReference>
<dbReference type="EMBL" id="BMIO01000003">
    <property type="protein sequence ID" value="GGD37591.1"/>
    <property type="molecule type" value="Genomic_DNA"/>
</dbReference>
<protein>
    <submittedName>
        <fullName evidence="3">Acyltransferase</fullName>
    </submittedName>
</protein>
<feature type="transmembrane region" description="Helical" evidence="1">
    <location>
        <begin position="176"/>
        <end position="196"/>
    </location>
</feature>
<feature type="transmembrane region" description="Helical" evidence="1">
    <location>
        <begin position="7"/>
        <end position="26"/>
    </location>
</feature>